<name>A0A2N5S1X0_9BASI</name>
<dbReference type="Proteomes" id="UP000235392">
    <property type="component" value="Unassembled WGS sequence"/>
</dbReference>
<protein>
    <submittedName>
        <fullName evidence="2">Uncharacterized protein</fullName>
    </submittedName>
</protein>
<feature type="region of interest" description="Disordered" evidence="1">
    <location>
        <begin position="1"/>
        <end position="35"/>
    </location>
</feature>
<feature type="compositionally biased region" description="Polar residues" evidence="1">
    <location>
        <begin position="95"/>
        <end position="107"/>
    </location>
</feature>
<organism evidence="2 3">
    <name type="scientific">Puccinia coronata f. sp. avenae</name>
    <dbReference type="NCBI Taxonomy" id="200324"/>
    <lineage>
        <taxon>Eukaryota</taxon>
        <taxon>Fungi</taxon>
        <taxon>Dikarya</taxon>
        <taxon>Basidiomycota</taxon>
        <taxon>Pucciniomycotina</taxon>
        <taxon>Pucciniomycetes</taxon>
        <taxon>Pucciniales</taxon>
        <taxon>Pucciniaceae</taxon>
        <taxon>Puccinia</taxon>
    </lineage>
</organism>
<feature type="region of interest" description="Disordered" evidence="1">
    <location>
        <begin position="53"/>
        <end position="107"/>
    </location>
</feature>
<comment type="caution">
    <text evidence="2">The sequence shown here is derived from an EMBL/GenBank/DDBJ whole genome shotgun (WGS) entry which is preliminary data.</text>
</comment>
<evidence type="ECO:0000313" key="2">
    <source>
        <dbReference type="EMBL" id="PLW07241.1"/>
    </source>
</evidence>
<gene>
    <name evidence="2" type="ORF">PCASD_22654</name>
</gene>
<sequence>VKELTAEDFLVSSDLSEASTEEDNSSSKPKHVTDQPTVAAAVHNLIKPEFWTPIATGPRQPVPPEFRVPPELRNLKPLPKKKTPRCQSARIRFTQPKNSPSQLSSGE</sequence>
<dbReference type="AlphaFoldDB" id="A0A2N5S1X0"/>
<reference evidence="2 3" key="1">
    <citation type="submission" date="2017-11" db="EMBL/GenBank/DDBJ databases">
        <title>De novo assembly and phasing of dikaryotic genomes from two isolates of Puccinia coronata f. sp. avenae, the causal agent of oat crown rust.</title>
        <authorList>
            <person name="Miller M.E."/>
            <person name="Zhang Y."/>
            <person name="Omidvar V."/>
            <person name="Sperschneider J."/>
            <person name="Schwessinger B."/>
            <person name="Raley C."/>
            <person name="Palmer J.M."/>
            <person name="Garnica D."/>
            <person name="Upadhyaya N."/>
            <person name="Rathjen J."/>
            <person name="Taylor J.M."/>
            <person name="Park R.F."/>
            <person name="Dodds P.N."/>
            <person name="Hirsch C.D."/>
            <person name="Kianian S.F."/>
            <person name="Figueroa M."/>
        </authorList>
    </citation>
    <scope>NUCLEOTIDE SEQUENCE [LARGE SCALE GENOMIC DNA]</scope>
    <source>
        <strain evidence="2">12SD80</strain>
    </source>
</reference>
<feature type="non-terminal residue" evidence="2">
    <location>
        <position position="1"/>
    </location>
</feature>
<dbReference type="EMBL" id="PGCI01001146">
    <property type="protein sequence ID" value="PLW07241.1"/>
    <property type="molecule type" value="Genomic_DNA"/>
</dbReference>
<evidence type="ECO:0000313" key="3">
    <source>
        <dbReference type="Proteomes" id="UP000235392"/>
    </source>
</evidence>
<proteinExistence type="predicted"/>
<evidence type="ECO:0000256" key="1">
    <source>
        <dbReference type="SAM" id="MobiDB-lite"/>
    </source>
</evidence>
<accession>A0A2N5S1X0</accession>